<dbReference type="PROSITE" id="PS50893">
    <property type="entry name" value="ABC_TRANSPORTER_2"/>
    <property type="match status" value="1"/>
</dbReference>
<dbReference type="InterPro" id="IPR027417">
    <property type="entry name" value="P-loop_NTPase"/>
</dbReference>
<feature type="transmembrane region" description="Helical" evidence="7">
    <location>
        <begin position="66"/>
        <end position="88"/>
    </location>
</feature>
<accession>A0AA37IXY1</accession>
<evidence type="ECO:0000259" key="9">
    <source>
        <dbReference type="PROSITE" id="PS50929"/>
    </source>
</evidence>
<dbReference type="Pfam" id="PF00005">
    <property type="entry name" value="ABC_tran"/>
    <property type="match status" value="1"/>
</dbReference>
<dbReference type="InterPro" id="IPR011527">
    <property type="entry name" value="ABC1_TM_dom"/>
</dbReference>
<dbReference type="GO" id="GO:0140359">
    <property type="term" value="F:ABC-type transporter activity"/>
    <property type="evidence" value="ECO:0007669"/>
    <property type="project" value="InterPro"/>
</dbReference>
<protein>
    <submittedName>
        <fullName evidence="10">ABC transporter ATP-binding protein</fullName>
    </submittedName>
</protein>
<dbReference type="SUPFAM" id="SSF90123">
    <property type="entry name" value="ABC transporter transmembrane region"/>
    <property type="match status" value="1"/>
</dbReference>
<comment type="subcellular location">
    <subcellularLocation>
        <location evidence="1">Cell membrane</location>
        <topology evidence="1">Multi-pass membrane protein</topology>
    </subcellularLocation>
</comment>
<evidence type="ECO:0000256" key="3">
    <source>
        <dbReference type="ARBA" id="ARBA00022741"/>
    </source>
</evidence>
<evidence type="ECO:0000259" key="8">
    <source>
        <dbReference type="PROSITE" id="PS50893"/>
    </source>
</evidence>
<dbReference type="InterPro" id="IPR039421">
    <property type="entry name" value="Type_1_exporter"/>
</dbReference>
<organism evidence="10 11">
    <name type="scientific">Faecalibacterium gallinarum</name>
    <dbReference type="NCBI Taxonomy" id="2903556"/>
    <lineage>
        <taxon>Bacteria</taxon>
        <taxon>Bacillati</taxon>
        <taxon>Bacillota</taxon>
        <taxon>Clostridia</taxon>
        <taxon>Eubacteriales</taxon>
        <taxon>Oscillospiraceae</taxon>
        <taxon>Faecalibacterium</taxon>
    </lineage>
</organism>
<gene>
    <name evidence="10" type="ORF">JCM17207_08780</name>
</gene>
<keyword evidence="5 7" id="KW-1133">Transmembrane helix</keyword>
<comment type="caution">
    <text evidence="10">The sequence shown here is derived from an EMBL/GenBank/DDBJ whole genome shotgun (WGS) entry which is preliminary data.</text>
</comment>
<dbReference type="InterPro" id="IPR003593">
    <property type="entry name" value="AAA+_ATPase"/>
</dbReference>
<sequence length="565" mass="62068">MKKRDHSSQVPLGQILSWIWARAGRTKYGVFAIALARMWLALNGVLFPLVFKRVVDAATEGQGRAFLWGFVLYGGLLFLQDGLMSGLFHINQRVVFRLETNLKGCLYEGLLRTQYSSLSQHSGGELNSRLNSDVSLVANGLVNIAPGLLALLVRMGGAALVLYWWEPSFLMVYLAALVLLGAAVAVLRRPMKKLQRAMRQKYDEVQAVQQDTLNYTLMIQTFLAHDSAAAAWKHQVEGLKQAVYRQNNFSNLMHTGYAVLSDLGYLGCLLWFGAGVLKGRVSYGTLVAALQLVGQIQNPFGNLTTLFSSWFALQASAERLMELDALPKEPLRPDAPPPAMEAIEIQGLSFDYDGVPVLEDVSLEIHKGDCIGFVGGSGAGKSTLLKLLLALYSFRAGSVTVRDAQGVRESLSPATRNLFAYVPQGHSIIAGTIQQVVAFRYDKTYFTPEEQARIRHACEAACAGEFIRSLPGGYEARIGEGGVGVSEGQLQRLAIARALYYGAPILLLDEATSALDEATERRVLENIRALRDRTVLAVTHNPQALSICNRVVRVKEAKLYEETSR</sequence>
<dbReference type="SUPFAM" id="SSF52540">
    <property type="entry name" value="P-loop containing nucleoside triphosphate hydrolases"/>
    <property type="match status" value="1"/>
</dbReference>
<name>A0AA37IXY1_9FIRM</name>
<evidence type="ECO:0000256" key="5">
    <source>
        <dbReference type="ARBA" id="ARBA00022989"/>
    </source>
</evidence>
<evidence type="ECO:0000256" key="1">
    <source>
        <dbReference type="ARBA" id="ARBA00004651"/>
    </source>
</evidence>
<dbReference type="AlphaFoldDB" id="A0AA37IXY1"/>
<reference evidence="10" key="1">
    <citation type="journal article" date="2022" name="Int. J. Syst. Evol. Microbiol.">
        <title>Genome-based, phenotypic and chemotaxonomic classification of Faecalibacterium strains: proposal of three novel species Faecalibacterium duncaniae sp. nov., Faecalibacterium hattorii sp. nov. and Faecalibacterium gallinarum sp. nov. .</title>
        <authorList>
            <person name="Sakamoto M."/>
            <person name="Sakurai N."/>
            <person name="Tanno H."/>
            <person name="Iino T."/>
            <person name="Ohkuma M."/>
            <person name="Endo A."/>
        </authorList>
    </citation>
    <scope>NUCLEOTIDE SEQUENCE</scope>
    <source>
        <strain evidence="10">JCM 17207</strain>
    </source>
</reference>
<evidence type="ECO:0000256" key="2">
    <source>
        <dbReference type="ARBA" id="ARBA00022692"/>
    </source>
</evidence>
<keyword evidence="11" id="KW-1185">Reference proteome</keyword>
<evidence type="ECO:0000256" key="6">
    <source>
        <dbReference type="ARBA" id="ARBA00023136"/>
    </source>
</evidence>
<dbReference type="GO" id="GO:0005524">
    <property type="term" value="F:ATP binding"/>
    <property type="evidence" value="ECO:0007669"/>
    <property type="project" value="UniProtKB-KW"/>
</dbReference>
<dbReference type="PANTHER" id="PTHR24221:SF654">
    <property type="entry name" value="ATP-BINDING CASSETTE SUB-FAMILY B MEMBER 6"/>
    <property type="match status" value="1"/>
</dbReference>
<keyword evidence="2 7" id="KW-0812">Transmembrane</keyword>
<feature type="transmembrane region" description="Helical" evidence="7">
    <location>
        <begin position="136"/>
        <end position="164"/>
    </location>
</feature>
<dbReference type="Proteomes" id="UP001055185">
    <property type="component" value="Unassembled WGS sequence"/>
</dbReference>
<evidence type="ECO:0000256" key="4">
    <source>
        <dbReference type="ARBA" id="ARBA00022840"/>
    </source>
</evidence>
<feature type="transmembrane region" description="Helical" evidence="7">
    <location>
        <begin position="28"/>
        <end position="51"/>
    </location>
</feature>
<keyword evidence="4 10" id="KW-0067">ATP-binding</keyword>
<evidence type="ECO:0000313" key="10">
    <source>
        <dbReference type="EMBL" id="GJN64253.1"/>
    </source>
</evidence>
<proteinExistence type="predicted"/>
<dbReference type="Gene3D" id="1.20.1560.10">
    <property type="entry name" value="ABC transporter type 1, transmembrane domain"/>
    <property type="match status" value="1"/>
</dbReference>
<feature type="domain" description="ABC transmembrane type-1" evidence="9">
    <location>
        <begin position="44"/>
        <end position="312"/>
    </location>
</feature>
<dbReference type="PROSITE" id="PS50929">
    <property type="entry name" value="ABC_TM1F"/>
    <property type="match status" value="1"/>
</dbReference>
<dbReference type="InterPro" id="IPR003439">
    <property type="entry name" value="ABC_transporter-like_ATP-bd"/>
</dbReference>
<dbReference type="EMBL" id="BQKV01000027">
    <property type="protein sequence ID" value="GJN64253.1"/>
    <property type="molecule type" value="Genomic_DNA"/>
</dbReference>
<dbReference type="Pfam" id="PF00664">
    <property type="entry name" value="ABC_membrane"/>
    <property type="match status" value="1"/>
</dbReference>
<dbReference type="PANTHER" id="PTHR24221">
    <property type="entry name" value="ATP-BINDING CASSETTE SUB-FAMILY B"/>
    <property type="match status" value="1"/>
</dbReference>
<evidence type="ECO:0000313" key="11">
    <source>
        <dbReference type="Proteomes" id="UP001055185"/>
    </source>
</evidence>
<dbReference type="Gene3D" id="3.40.50.300">
    <property type="entry name" value="P-loop containing nucleotide triphosphate hydrolases"/>
    <property type="match status" value="1"/>
</dbReference>
<keyword evidence="6 7" id="KW-0472">Membrane</keyword>
<dbReference type="InterPro" id="IPR036640">
    <property type="entry name" value="ABC1_TM_sf"/>
</dbReference>
<dbReference type="GO" id="GO:0016887">
    <property type="term" value="F:ATP hydrolysis activity"/>
    <property type="evidence" value="ECO:0007669"/>
    <property type="project" value="InterPro"/>
</dbReference>
<feature type="domain" description="ABC transporter" evidence="8">
    <location>
        <begin position="343"/>
        <end position="565"/>
    </location>
</feature>
<dbReference type="CDD" id="cd07346">
    <property type="entry name" value="ABC_6TM_exporters"/>
    <property type="match status" value="1"/>
</dbReference>
<dbReference type="GO" id="GO:0005886">
    <property type="term" value="C:plasma membrane"/>
    <property type="evidence" value="ECO:0007669"/>
    <property type="project" value="UniProtKB-SubCell"/>
</dbReference>
<feature type="transmembrane region" description="Helical" evidence="7">
    <location>
        <begin position="170"/>
        <end position="187"/>
    </location>
</feature>
<keyword evidence="3" id="KW-0547">Nucleotide-binding</keyword>
<dbReference type="SMART" id="SM00382">
    <property type="entry name" value="AAA"/>
    <property type="match status" value="1"/>
</dbReference>
<evidence type="ECO:0000256" key="7">
    <source>
        <dbReference type="SAM" id="Phobius"/>
    </source>
</evidence>